<reference evidence="3" key="2">
    <citation type="submission" date="2015-01" db="EMBL/GenBank/DDBJ databases">
        <title>Evolutionary Origins and Diversification of the Mycorrhizal Mutualists.</title>
        <authorList>
            <consortium name="DOE Joint Genome Institute"/>
            <consortium name="Mycorrhizal Genomics Consortium"/>
            <person name="Kohler A."/>
            <person name="Kuo A."/>
            <person name="Nagy L.G."/>
            <person name="Floudas D."/>
            <person name="Copeland A."/>
            <person name="Barry K.W."/>
            <person name="Cichocki N."/>
            <person name="Veneault-Fourrey C."/>
            <person name="LaButti K."/>
            <person name="Lindquist E.A."/>
            <person name="Lipzen A."/>
            <person name="Lundell T."/>
            <person name="Morin E."/>
            <person name="Murat C."/>
            <person name="Riley R."/>
            <person name="Ohm R."/>
            <person name="Sun H."/>
            <person name="Tunlid A."/>
            <person name="Henrissat B."/>
            <person name="Grigoriev I.V."/>
            <person name="Hibbett D.S."/>
            <person name="Martin F."/>
        </authorList>
    </citation>
    <scope>NUCLEOTIDE SEQUENCE [LARGE SCALE GENOMIC DNA]</scope>
    <source>
        <strain evidence="3">MUT 4182</strain>
    </source>
</reference>
<keyword evidence="1" id="KW-0496">Mitochondrion</keyword>
<gene>
    <name evidence="2" type="ORF">M407DRAFT_30069</name>
</gene>
<dbReference type="GO" id="GO:0005739">
    <property type="term" value="C:mitochondrion"/>
    <property type="evidence" value="ECO:0007669"/>
    <property type="project" value="UniProtKB-SubCell"/>
</dbReference>
<dbReference type="HOGENOM" id="CLU_040551_4_1_1"/>
<sequence>MTNISGNNSGIVYRIDHRNSNTLVVANISSGASLKVNPGAIVAMQGSIQISEGIKFSFRKVFTGDDLVESIFSGFGEVLLAPDFWGDVIPINIDGQTIWRIDQNAFLACTSEVMRRNESQGRGLFSGDELPFTEVTGHGILFVQSLGAIIKRELQQGEEWLVVNGHLVAWTVTF</sequence>
<dbReference type="AlphaFoldDB" id="A0A0C3LFN7"/>
<reference evidence="2 3" key="1">
    <citation type="submission" date="2014-04" db="EMBL/GenBank/DDBJ databases">
        <authorList>
            <consortium name="DOE Joint Genome Institute"/>
            <person name="Kuo A."/>
            <person name="Girlanda M."/>
            <person name="Perotto S."/>
            <person name="Kohler A."/>
            <person name="Nagy L.G."/>
            <person name="Floudas D."/>
            <person name="Copeland A."/>
            <person name="Barry K.W."/>
            <person name="Cichocki N."/>
            <person name="Veneault-Fourrey C."/>
            <person name="LaButti K."/>
            <person name="Lindquist E.A."/>
            <person name="Lipzen A."/>
            <person name="Lundell T."/>
            <person name="Morin E."/>
            <person name="Murat C."/>
            <person name="Sun H."/>
            <person name="Tunlid A."/>
            <person name="Henrissat B."/>
            <person name="Grigoriev I.V."/>
            <person name="Hibbett D.S."/>
            <person name="Martin F."/>
            <person name="Nordberg H.P."/>
            <person name="Cantor M.N."/>
            <person name="Hua S.X."/>
        </authorList>
    </citation>
    <scope>NUCLEOTIDE SEQUENCE [LARGE SCALE GENOMIC DNA]</scope>
    <source>
        <strain evidence="2 3">MUT 4182</strain>
    </source>
</reference>
<dbReference type="OrthoDB" id="1705416at2759"/>
<proteinExistence type="inferred from homology"/>
<dbReference type="EMBL" id="KN823180">
    <property type="protein sequence ID" value="KIO20277.1"/>
    <property type="molecule type" value="Genomic_DNA"/>
</dbReference>
<dbReference type="Pfam" id="PF01987">
    <property type="entry name" value="AIM24"/>
    <property type="match status" value="1"/>
</dbReference>
<dbReference type="InterPro" id="IPR002838">
    <property type="entry name" value="AIM24"/>
</dbReference>
<dbReference type="SUPFAM" id="SSF51219">
    <property type="entry name" value="TRAP-like"/>
    <property type="match status" value="1"/>
</dbReference>
<dbReference type="InterPro" id="IPR016031">
    <property type="entry name" value="Trp_RNA-bd_attenuator-like_dom"/>
</dbReference>
<dbReference type="Proteomes" id="UP000054248">
    <property type="component" value="Unassembled WGS sequence"/>
</dbReference>
<evidence type="ECO:0000256" key="1">
    <source>
        <dbReference type="RuleBase" id="RU363045"/>
    </source>
</evidence>
<comment type="subcellular location">
    <subcellularLocation>
        <location evidence="1">Mitochondrion</location>
    </subcellularLocation>
</comment>
<dbReference type="Gene3D" id="3.60.160.10">
    <property type="entry name" value="Mitochondrial biogenesis AIM24"/>
    <property type="match status" value="1"/>
</dbReference>
<evidence type="ECO:0000313" key="2">
    <source>
        <dbReference type="EMBL" id="KIO20277.1"/>
    </source>
</evidence>
<dbReference type="PANTHER" id="PTHR43657">
    <property type="entry name" value="TRYPTOPHAN RNA-BINDING ATTENUATOR PROTEIN-LIKE PROTEIN"/>
    <property type="match status" value="1"/>
</dbReference>
<dbReference type="PANTHER" id="PTHR43657:SF1">
    <property type="entry name" value="ALTERED INHERITANCE OF MITOCHONDRIA PROTEIN 24, MITOCHONDRIAL"/>
    <property type="match status" value="1"/>
</dbReference>
<comment type="similarity">
    <text evidence="1">Belongs to the AIM24 family.</text>
</comment>
<organism evidence="2 3">
    <name type="scientific">Tulasnella calospora MUT 4182</name>
    <dbReference type="NCBI Taxonomy" id="1051891"/>
    <lineage>
        <taxon>Eukaryota</taxon>
        <taxon>Fungi</taxon>
        <taxon>Dikarya</taxon>
        <taxon>Basidiomycota</taxon>
        <taxon>Agaricomycotina</taxon>
        <taxon>Agaricomycetes</taxon>
        <taxon>Cantharellales</taxon>
        <taxon>Tulasnellaceae</taxon>
        <taxon>Tulasnella</taxon>
    </lineage>
</organism>
<evidence type="ECO:0000313" key="3">
    <source>
        <dbReference type="Proteomes" id="UP000054248"/>
    </source>
</evidence>
<dbReference type="STRING" id="1051891.A0A0C3LFN7"/>
<protein>
    <recommendedName>
        <fullName evidence="1">Altered inheritance of mitochondria protein 24, mitochondrial</fullName>
    </recommendedName>
</protein>
<dbReference type="InterPro" id="IPR036983">
    <property type="entry name" value="AIM24_sf"/>
</dbReference>
<accession>A0A0C3LFN7</accession>
<keyword evidence="3" id="KW-1185">Reference proteome</keyword>
<name>A0A0C3LFN7_9AGAM</name>